<dbReference type="Gene3D" id="3.40.50.620">
    <property type="entry name" value="HUPs"/>
    <property type="match status" value="1"/>
</dbReference>
<dbReference type="AlphaFoldDB" id="A0A0F3PDS5"/>
<dbReference type="InterPro" id="IPR014729">
    <property type="entry name" value="Rossmann-like_a/b/a_fold"/>
</dbReference>
<protein>
    <recommendedName>
        <fullName evidence="6">tRNA(Ile)-lysidine synthase</fullName>
        <ecNumber evidence="6">6.3.4.19</ecNumber>
    </recommendedName>
    <alternativeName>
        <fullName evidence="6">tRNA(Ile)-2-lysyl-cytidine synthase</fullName>
    </alternativeName>
    <alternativeName>
        <fullName evidence="6">tRNA(Ile)-lysidine synthetase</fullName>
    </alternativeName>
</protein>
<comment type="caution">
    <text evidence="8">The sequence shown here is derived from an EMBL/GenBank/DDBJ whole genome shotgun (WGS) entry which is preliminary data.</text>
</comment>
<dbReference type="InterPro" id="IPR005728">
    <property type="entry name" value="RPE1"/>
</dbReference>
<evidence type="ECO:0000313" key="9">
    <source>
        <dbReference type="Proteomes" id="UP000033591"/>
    </source>
</evidence>
<accession>A0A0F3PDS5</accession>
<evidence type="ECO:0000256" key="6">
    <source>
        <dbReference type="HAMAP-Rule" id="MF_01161"/>
    </source>
</evidence>
<dbReference type="InterPro" id="IPR012795">
    <property type="entry name" value="tRNA_Ile_lys_synt_N"/>
</dbReference>
<dbReference type="NCBIfam" id="TIGR01045">
    <property type="entry name" value="RPE1"/>
    <property type="match status" value="1"/>
</dbReference>
<comment type="function">
    <text evidence="6">Ligates lysine onto the cytidine present at position 34 of the AUA codon-specific tRNA(Ile) that contains the anticodon CAU, in an ATP-dependent manner. Cytidine is converted to lysidine, thus changing the amino acid specificity of the tRNA from methionine to isoleucine.</text>
</comment>
<evidence type="ECO:0000256" key="3">
    <source>
        <dbReference type="ARBA" id="ARBA00022741"/>
    </source>
</evidence>
<dbReference type="NCBIfam" id="TIGR02432">
    <property type="entry name" value="lysidine_TilS_N"/>
    <property type="match status" value="1"/>
</dbReference>
<dbReference type="Pfam" id="PF01171">
    <property type="entry name" value="ATP_bind_3"/>
    <property type="match status" value="1"/>
</dbReference>
<dbReference type="InterPro" id="IPR012094">
    <property type="entry name" value="tRNA_Ile_lys_synt"/>
</dbReference>
<dbReference type="SUPFAM" id="SSF52402">
    <property type="entry name" value="Adenine nucleotide alpha hydrolases-like"/>
    <property type="match status" value="1"/>
</dbReference>
<dbReference type="GO" id="GO:0005737">
    <property type="term" value="C:cytoplasm"/>
    <property type="evidence" value="ECO:0007669"/>
    <property type="project" value="UniProtKB-SubCell"/>
</dbReference>
<dbReference type="GO" id="GO:0032267">
    <property type="term" value="F:tRNA(Ile)-lysidine synthase activity"/>
    <property type="evidence" value="ECO:0007669"/>
    <property type="project" value="UniProtKB-EC"/>
</dbReference>
<keyword evidence="1 6" id="KW-0436">Ligase</keyword>
<evidence type="ECO:0000256" key="2">
    <source>
        <dbReference type="ARBA" id="ARBA00022694"/>
    </source>
</evidence>
<comment type="catalytic activity">
    <reaction evidence="5 6">
        <text>cytidine(34) in tRNA(Ile2) + L-lysine + ATP = lysidine(34) in tRNA(Ile2) + AMP + diphosphate + H(+)</text>
        <dbReference type="Rhea" id="RHEA:43744"/>
        <dbReference type="Rhea" id="RHEA-COMP:10625"/>
        <dbReference type="Rhea" id="RHEA-COMP:10670"/>
        <dbReference type="ChEBI" id="CHEBI:15378"/>
        <dbReference type="ChEBI" id="CHEBI:30616"/>
        <dbReference type="ChEBI" id="CHEBI:32551"/>
        <dbReference type="ChEBI" id="CHEBI:33019"/>
        <dbReference type="ChEBI" id="CHEBI:82748"/>
        <dbReference type="ChEBI" id="CHEBI:83665"/>
        <dbReference type="ChEBI" id="CHEBI:456215"/>
        <dbReference type="EC" id="6.3.4.19"/>
    </reaction>
</comment>
<dbReference type="PANTHER" id="PTHR43033">
    <property type="entry name" value="TRNA(ILE)-LYSIDINE SYNTHASE-RELATED"/>
    <property type="match status" value="1"/>
</dbReference>
<organism evidence="8 9">
    <name type="scientific">Rickettsia rhipicephali str. Ect</name>
    <dbReference type="NCBI Taxonomy" id="1359199"/>
    <lineage>
        <taxon>Bacteria</taxon>
        <taxon>Pseudomonadati</taxon>
        <taxon>Pseudomonadota</taxon>
        <taxon>Alphaproteobacteria</taxon>
        <taxon>Rickettsiales</taxon>
        <taxon>Rickettsiaceae</taxon>
        <taxon>Rickettsieae</taxon>
        <taxon>Rickettsia</taxon>
        <taxon>spotted fever group</taxon>
    </lineage>
</organism>
<sequence length="477" mass="55307">MLYEKFEYNINNLIGNFGLSKISIAVSGGSDSVALLYLANIWAEKNNIELFVISVDHNLREQSKQETHYIQNISNSLNRKHYSLSFDHQNNFSNLQERAREGRYDLMTNLCLELDILVLLTAHHEDDYVENFCLRLERNSGIFGLSSSNINWYNNIQIIRPLYNIPKSELVEYLVSHNIKWFEDESNSSDKYRRNVIRQKLAKGADYIRHLSKPAYREEFKGDTERNTAAYTSVGEEALLRGSILSLEAKFGTMSKAAIISQQLKTNKLIENELKPELISAIAEAVKIFEYGFAFLDLVKFDKFSNEVKVQIINFLLIIISGQSRAARFYSVEPILKLITQDVNFKNTLHGCIIKRIQNELLIYREFGKKLPESKILLDKSVIWDNRFCITKNQETPNCFVTHLSLEDHKIIRKQLDLEPLKNLSCKNHNAVLLTLPIIKILEKVIAIPHISYYDNDMWNFEVSFAPNFVSRFTHFC</sequence>
<comment type="similarity">
    <text evidence="6">Belongs to the tRNA(Ile)-lysidine synthase family.</text>
</comment>
<evidence type="ECO:0000256" key="1">
    <source>
        <dbReference type="ARBA" id="ARBA00022598"/>
    </source>
</evidence>
<proteinExistence type="inferred from homology"/>
<evidence type="ECO:0000256" key="4">
    <source>
        <dbReference type="ARBA" id="ARBA00022840"/>
    </source>
</evidence>
<keyword evidence="6" id="KW-0963">Cytoplasm</keyword>
<comment type="domain">
    <text evidence="6">The N-terminal region contains the highly conserved SGGXDS motif, predicted to be a P-loop motif involved in ATP binding.</text>
</comment>
<keyword evidence="2 6" id="KW-0819">tRNA processing</keyword>
<reference evidence="8 9" key="1">
    <citation type="submission" date="2015-01" db="EMBL/GenBank/DDBJ databases">
        <title>Genome Sequencing of Rickettsiales.</title>
        <authorList>
            <person name="Daugherty S.C."/>
            <person name="Su Q."/>
            <person name="Abolude K."/>
            <person name="Beier-Sexton M."/>
            <person name="Carlyon J.A."/>
            <person name="Carter R."/>
            <person name="Day N.P."/>
            <person name="Dumler S.J."/>
            <person name="Dyachenko V."/>
            <person name="Godinez A."/>
            <person name="Kurtti T.J."/>
            <person name="Lichay M."/>
            <person name="Mullins K.E."/>
            <person name="Ott S."/>
            <person name="Pappas-Brown V."/>
            <person name="Paris D.H."/>
            <person name="Patel P."/>
            <person name="Richards A.L."/>
            <person name="Sadzewicz L."/>
            <person name="Sears K."/>
            <person name="Seidman D."/>
            <person name="Sengamalay N."/>
            <person name="Stenos J."/>
            <person name="Tallon L.J."/>
            <person name="Vincent G."/>
            <person name="Fraser C.M."/>
            <person name="Munderloh U."/>
            <person name="Dunning-Hotopp J.C."/>
        </authorList>
    </citation>
    <scope>NUCLEOTIDE SEQUENCE [LARGE SCALE GENOMIC DNA]</scope>
    <source>
        <strain evidence="8 9">Ect</strain>
    </source>
</reference>
<dbReference type="Proteomes" id="UP000033591">
    <property type="component" value="Unassembled WGS sequence"/>
</dbReference>
<dbReference type="HAMAP" id="MF_01161">
    <property type="entry name" value="tRNA_Ile_lys_synt"/>
    <property type="match status" value="1"/>
</dbReference>
<dbReference type="RefSeq" id="WP_014365129.1">
    <property type="nucleotide sequence ID" value="NZ_LAOC01000001.1"/>
</dbReference>
<feature type="binding site" evidence="6">
    <location>
        <begin position="27"/>
        <end position="32"/>
    </location>
    <ligand>
        <name>ATP</name>
        <dbReference type="ChEBI" id="CHEBI:30616"/>
    </ligand>
</feature>
<keyword evidence="4 6" id="KW-0067">ATP-binding</keyword>
<comment type="subcellular location">
    <subcellularLocation>
        <location evidence="6">Cytoplasm</location>
    </subcellularLocation>
</comment>
<dbReference type="PANTHER" id="PTHR43033:SF1">
    <property type="entry name" value="TRNA(ILE)-LYSIDINE SYNTHASE-RELATED"/>
    <property type="match status" value="1"/>
</dbReference>
<keyword evidence="3 6" id="KW-0547">Nucleotide-binding</keyword>
<evidence type="ECO:0000259" key="7">
    <source>
        <dbReference type="Pfam" id="PF01171"/>
    </source>
</evidence>
<feature type="domain" description="tRNA(Ile)-lysidine/2-thiocytidine synthase N-terminal" evidence="7">
    <location>
        <begin position="22"/>
        <end position="199"/>
    </location>
</feature>
<dbReference type="EC" id="6.3.4.19" evidence="6"/>
<dbReference type="GO" id="GO:0005524">
    <property type="term" value="F:ATP binding"/>
    <property type="evidence" value="ECO:0007669"/>
    <property type="project" value="UniProtKB-UniRule"/>
</dbReference>
<dbReference type="InterPro" id="IPR011063">
    <property type="entry name" value="TilS/TtcA_N"/>
</dbReference>
<dbReference type="PATRIC" id="fig|1359199.3.peg.704"/>
<evidence type="ECO:0000256" key="5">
    <source>
        <dbReference type="ARBA" id="ARBA00048539"/>
    </source>
</evidence>
<dbReference type="EMBL" id="LAOC01000001">
    <property type="protein sequence ID" value="KJV78458.1"/>
    <property type="molecule type" value="Genomic_DNA"/>
</dbReference>
<evidence type="ECO:0000313" key="8">
    <source>
        <dbReference type="EMBL" id="KJV78458.1"/>
    </source>
</evidence>
<name>A0A0F3PDS5_RICRH</name>
<gene>
    <name evidence="6 8" type="primary">tilS</name>
    <name evidence="8" type="ORF">RMAECT_0716</name>
</gene>
<dbReference type="GO" id="GO:0006400">
    <property type="term" value="P:tRNA modification"/>
    <property type="evidence" value="ECO:0007669"/>
    <property type="project" value="UniProtKB-UniRule"/>
</dbReference>
<dbReference type="CDD" id="cd01992">
    <property type="entry name" value="TilS_N"/>
    <property type="match status" value="1"/>
</dbReference>